<sequence>NLSVFSTPGLNRKPSRASRMFTMSTKSNPPPKVPQPERLDQVYEALKKGL</sequence>
<feature type="non-terminal residue" evidence="1">
    <location>
        <position position="50"/>
    </location>
</feature>
<evidence type="ECO:0000313" key="1">
    <source>
        <dbReference type="EMBL" id="TMS05044.1"/>
    </source>
</evidence>
<feature type="non-terminal residue" evidence="1">
    <location>
        <position position="1"/>
    </location>
</feature>
<organism evidence="1 2">
    <name type="scientific">Larimichthys crocea</name>
    <name type="common">Large yellow croaker</name>
    <name type="synonym">Pseudosciaena crocea</name>
    <dbReference type="NCBI Taxonomy" id="215358"/>
    <lineage>
        <taxon>Eukaryota</taxon>
        <taxon>Metazoa</taxon>
        <taxon>Chordata</taxon>
        <taxon>Craniata</taxon>
        <taxon>Vertebrata</taxon>
        <taxon>Euteleostomi</taxon>
        <taxon>Actinopterygii</taxon>
        <taxon>Neopterygii</taxon>
        <taxon>Teleostei</taxon>
        <taxon>Neoteleostei</taxon>
        <taxon>Acanthomorphata</taxon>
        <taxon>Eupercaria</taxon>
        <taxon>Sciaenidae</taxon>
        <taxon>Larimichthys</taxon>
    </lineage>
</organism>
<proteinExistence type="predicted"/>
<evidence type="ECO:0000313" key="2">
    <source>
        <dbReference type="Proteomes" id="UP000793456"/>
    </source>
</evidence>
<protein>
    <submittedName>
        <fullName evidence="1">Uncharacterized protein</fullName>
    </submittedName>
</protein>
<name>A0ACD3QEM6_LARCR</name>
<dbReference type="EMBL" id="CM011693">
    <property type="protein sequence ID" value="TMS05044.1"/>
    <property type="molecule type" value="Genomic_DNA"/>
</dbReference>
<dbReference type="Proteomes" id="UP000793456">
    <property type="component" value="Chromosome XX"/>
</dbReference>
<comment type="caution">
    <text evidence="1">The sequence shown here is derived from an EMBL/GenBank/DDBJ whole genome shotgun (WGS) entry which is preliminary data.</text>
</comment>
<reference evidence="1" key="1">
    <citation type="submission" date="2018-11" db="EMBL/GenBank/DDBJ databases">
        <title>The sequence and de novo assembly of Larimichthys crocea genome using PacBio and Hi-C technologies.</title>
        <authorList>
            <person name="Xu P."/>
            <person name="Chen B."/>
            <person name="Zhou Z."/>
            <person name="Ke Q."/>
            <person name="Wu Y."/>
            <person name="Bai H."/>
            <person name="Pu F."/>
        </authorList>
    </citation>
    <scope>NUCLEOTIDE SEQUENCE</scope>
    <source>
        <tissue evidence="1">Muscle</tissue>
    </source>
</reference>
<keyword evidence="2" id="KW-1185">Reference proteome</keyword>
<accession>A0ACD3QEM6</accession>
<gene>
    <name evidence="1" type="ORF">E3U43_004294</name>
</gene>